<organism evidence="1 2">
    <name type="scientific">Smallanthus sonchifolius</name>
    <dbReference type="NCBI Taxonomy" id="185202"/>
    <lineage>
        <taxon>Eukaryota</taxon>
        <taxon>Viridiplantae</taxon>
        <taxon>Streptophyta</taxon>
        <taxon>Embryophyta</taxon>
        <taxon>Tracheophyta</taxon>
        <taxon>Spermatophyta</taxon>
        <taxon>Magnoliopsida</taxon>
        <taxon>eudicotyledons</taxon>
        <taxon>Gunneridae</taxon>
        <taxon>Pentapetalae</taxon>
        <taxon>asterids</taxon>
        <taxon>campanulids</taxon>
        <taxon>Asterales</taxon>
        <taxon>Asteraceae</taxon>
        <taxon>Asteroideae</taxon>
        <taxon>Heliantheae alliance</taxon>
        <taxon>Millerieae</taxon>
        <taxon>Smallanthus</taxon>
    </lineage>
</organism>
<dbReference type="EMBL" id="CM042021">
    <property type="protein sequence ID" value="KAI3818220.1"/>
    <property type="molecule type" value="Genomic_DNA"/>
</dbReference>
<gene>
    <name evidence="1" type="ORF">L1987_12023</name>
</gene>
<comment type="caution">
    <text evidence="1">The sequence shown here is derived from an EMBL/GenBank/DDBJ whole genome shotgun (WGS) entry which is preliminary data.</text>
</comment>
<evidence type="ECO:0000313" key="1">
    <source>
        <dbReference type="EMBL" id="KAI3818220.1"/>
    </source>
</evidence>
<protein>
    <submittedName>
        <fullName evidence="1">Uncharacterized protein</fullName>
    </submittedName>
</protein>
<reference evidence="2" key="1">
    <citation type="journal article" date="2022" name="Mol. Ecol. Resour.">
        <title>The genomes of chicory, endive, great burdock and yacon provide insights into Asteraceae palaeo-polyploidization history and plant inulin production.</title>
        <authorList>
            <person name="Fan W."/>
            <person name="Wang S."/>
            <person name="Wang H."/>
            <person name="Wang A."/>
            <person name="Jiang F."/>
            <person name="Liu H."/>
            <person name="Zhao H."/>
            <person name="Xu D."/>
            <person name="Zhang Y."/>
        </authorList>
    </citation>
    <scope>NUCLEOTIDE SEQUENCE [LARGE SCALE GENOMIC DNA]</scope>
    <source>
        <strain evidence="2">cv. Yunnan</strain>
    </source>
</reference>
<sequence>MNTFVTSIKSAAAGTVTGDEDKKSNPDQPSNTDLISSAKLVAEATQCAATNQTDKIDKPKVAGATADLLDSVKQYGKFDESQGVGQYLKQADDYLHQYEKSGATATSPPVEAPPAAEEKKTETPPPSEEKKEESGSGFGAGDAFKAAGSFFK</sequence>
<keyword evidence="2" id="KW-1185">Reference proteome</keyword>
<reference evidence="1 2" key="2">
    <citation type="journal article" date="2022" name="Mol. Ecol. Resour.">
        <title>The genomes of chicory, endive, great burdock and yacon provide insights into Asteraceae paleo-polyploidization history and plant inulin production.</title>
        <authorList>
            <person name="Fan W."/>
            <person name="Wang S."/>
            <person name="Wang H."/>
            <person name="Wang A."/>
            <person name="Jiang F."/>
            <person name="Liu H."/>
            <person name="Zhao H."/>
            <person name="Xu D."/>
            <person name="Zhang Y."/>
        </authorList>
    </citation>
    <scope>NUCLEOTIDE SEQUENCE [LARGE SCALE GENOMIC DNA]</scope>
    <source>
        <strain evidence="2">cv. Yunnan</strain>
        <tissue evidence="1">Leaves</tissue>
    </source>
</reference>
<proteinExistence type="predicted"/>
<evidence type="ECO:0000313" key="2">
    <source>
        <dbReference type="Proteomes" id="UP001056120"/>
    </source>
</evidence>
<accession>A0ACB9JD63</accession>
<name>A0ACB9JD63_9ASTR</name>
<dbReference type="Proteomes" id="UP001056120">
    <property type="component" value="Linkage Group LG04"/>
</dbReference>